<name>A0A1T5CGK3_9SPHN</name>
<dbReference type="STRING" id="439228.SAMN06295920_10449"/>
<dbReference type="EMBL" id="FUYM01000004">
    <property type="protein sequence ID" value="SKB58608.1"/>
    <property type="molecule type" value="Genomic_DNA"/>
</dbReference>
<accession>A0A1T5CGK3</accession>
<dbReference type="Proteomes" id="UP000189818">
    <property type="component" value="Unassembled WGS sequence"/>
</dbReference>
<sequence>MVAPIVAAGALSAVGSVFGGLMGGKGAKKAAKIQRQAVQDQIAATERNRDYQYNLNAPTIELGTDADNTIAGLLNIGGDPAKSAAALAQFRDSSGYQDIVNEGLKAVRANAYAGGMGDSGAAYKALQDRGASLANRSLTGYLGQLTDVANRGGQARGLVAGVGTNSTNSINQAIQAGADASGNAAIIGGNALGQGLQGLLNAGAYALGSSYGGTSPSGLPALPPPGASPGYGGGWITPNGAGVVWNGYGNTA</sequence>
<evidence type="ECO:0000313" key="2">
    <source>
        <dbReference type="Proteomes" id="UP000189818"/>
    </source>
</evidence>
<keyword evidence="2" id="KW-1185">Reference proteome</keyword>
<proteinExistence type="predicted"/>
<protein>
    <submittedName>
        <fullName evidence="1">Uncharacterized protein</fullName>
    </submittedName>
</protein>
<reference evidence="2" key="1">
    <citation type="submission" date="2017-02" db="EMBL/GenBank/DDBJ databases">
        <authorList>
            <person name="Varghese N."/>
            <person name="Submissions S."/>
        </authorList>
    </citation>
    <scope>NUCLEOTIDE SEQUENCE [LARGE SCALE GENOMIC DNA]</scope>
    <source>
        <strain evidence="2">UM2</strain>
    </source>
</reference>
<evidence type="ECO:0000313" key="1">
    <source>
        <dbReference type="EMBL" id="SKB58608.1"/>
    </source>
</evidence>
<dbReference type="RefSeq" id="WP_079647971.1">
    <property type="nucleotide sequence ID" value="NZ_FUYM01000004.1"/>
</dbReference>
<dbReference type="AlphaFoldDB" id="A0A1T5CGK3"/>
<organism evidence="1 2">
    <name type="scientific">Rhizorhabdus histidinilytica</name>
    <dbReference type="NCBI Taxonomy" id="439228"/>
    <lineage>
        <taxon>Bacteria</taxon>
        <taxon>Pseudomonadati</taxon>
        <taxon>Pseudomonadota</taxon>
        <taxon>Alphaproteobacteria</taxon>
        <taxon>Sphingomonadales</taxon>
        <taxon>Sphingomonadaceae</taxon>
        <taxon>Rhizorhabdus</taxon>
    </lineage>
</organism>
<gene>
    <name evidence="1" type="ORF">SAMN06295920_10449</name>
</gene>